<keyword evidence="7" id="KW-0007">Acetylation</keyword>
<dbReference type="FunFam" id="1.20.5.440:FF:000002">
    <property type="entry name" value="ATP synthase subunit delta, mitochondrial"/>
    <property type="match status" value="1"/>
</dbReference>
<comment type="function">
    <text evidence="15">Subunit delta, of the mitochondrial membrane ATP synthase complex (F(1)F(0) ATP synthase or Complex V) that produces ATP from ADP in the presence of a proton gradient across the membrane which is generated by electron transport complexes of the respiratory chain. ATP synthase complex consist of a soluble F(1) head domain - the catalytic core - and a membrane F(1) domain - the membrane proton channel. These two domains are linked by a central stalk rotating inside the F(1) region and a stationary peripheral stalk. During catalysis, ATP synthesis in the catalytic domain of F(1) is coupled via a rotary mechanism of the central stalk subunits to proton translocation. In vivo, can only synthesize ATP although its ATP hydrolase activity can be activated artificially in vitro. With the central stalk subunit gamma, is essential for the biogenesis of F(1) catalytic part of the ATP synthase complex namely in the formation of F1 assembly intermediate.</text>
</comment>
<dbReference type="Pfam" id="PF02823">
    <property type="entry name" value="ATP-synt_DE_N"/>
    <property type="match status" value="1"/>
</dbReference>
<feature type="domain" description="ATP synthase F1 complex delta/epsilon subunit N-terminal" evidence="18">
    <location>
        <begin position="34"/>
        <end position="114"/>
    </location>
</feature>
<gene>
    <name evidence="19" type="ORF">DSTB1V02_LOCUS11194</name>
</gene>
<keyword evidence="12" id="KW-0066">ATP synthesis</keyword>
<dbReference type="Proteomes" id="UP000677054">
    <property type="component" value="Unassembled WGS sequence"/>
</dbReference>
<evidence type="ECO:0000256" key="13">
    <source>
        <dbReference type="ARBA" id="ARBA00031669"/>
    </source>
</evidence>
<dbReference type="OrthoDB" id="270171at2759"/>
<dbReference type="InterPro" id="IPR001469">
    <property type="entry name" value="ATP_synth_F1_dsu/esu"/>
</dbReference>
<dbReference type="EMBL" id="LR903059">
    <property type="protein sequence ID" value="CAD7251427.1"/>
    <property type="molecule type" value="Genomic_DNA"/>
</dbReference>
<reference evidence="19" key="1">
    <citation type="submission" date="2020-11" db="EMBL/GenBank/DDBJ databases">
        <authorList>
            <person name="Tran Van P."/>
        </authorList>
    </citation>
    <scope>NUCLEOTIDE SEQUENCE</scope>
</reference>
<dbReference type="CDD" id="cd12152">
    <property type="entry name" value="F1-ATPase_delta"/>
    <property type="match status" value="1"/>
</dbReference>
<evidence type="ECO:0000256" key="5">
    <source>
        <dbReference type="ARBA" id="ARBA00022792"/>
    </source>
</evidence>
<keyword evidence="20" id="KW-1185">Reference proteome</keyword>
<keyword evidence="9" id="KW-0496">Mitochondrion</keyword>
<evidence type="ECO:0000256" key="12">
    <source>
        <dbReference type="ARBA" id="ARBA00023310"/>
    </source>
</evidence>
<keyword evidence="3" id="KW-0813">Transport</keyword>
<keyword evidence="11" id="KW-0139">CF(1)</keyword>
<evidence type="ECO:0000259" key="18">
    <source>
        <dbReference type="Pfam" id="PF02823"/>
    </source>
</evidence>
<dbReference type="InterPro" id="IPR036771">
    <property type="entry name" value="ATPsynth_dsu/esu_N"/>
</dbReference>
<evidence type="ECO:0000256" key="14">
    <source>
        <dbReference type="ARBA" id="ARBA00032372"/>
    </source>
</evidence>
<evidence type="ECO:0000256" key="3">
    <source>
        <dbReference type="ARBA" id="ARBA00022448"/>
    </source>
</evidence>
<dbReference type="HAMAP" id="MF_00530">
    <property type="entry name" value="ATP_synth_epsil_bac"/>
    <property type="match status" value="1"/>
</dbReference>
<dbReference type="Gene3D" id="1.20.5.440">
    <property type="entry name" value="ATP synthase delta/epsilon subunit, C-terminal domain"/>
    <property type="match status" value="1"/>
</dbReference>
<evidence type="ECO:0000256" key="17">
    <source>
        <dbReference type="ARBA" id="ARBA00070799"/>
    </source>
</evidence>
<proteinExistence type="inferred from homology"/>
<evidence type="ECO:0000313" key="19">
    <source>
        <dbReference type="EMBL" id="CAD7251427.1"/>
    </source>
</evidence>
<evidence type="ECO:0000256" key="6">
    <source>
        <dbReference type="ARBA" id="ARBA00022946"/>
    </source>
</evidence>
<name>A0A7R9ACM0_9CRUS</name>
<dbReference type="GO" id="GO:0045259">
    <property type="term" value="C:proton-transporting ATP synthase complex"/>
    <property type="evidence" value="ECO:0007669"/>
    <property type="project" value="UniProtKB-KW"/>
</dbReference>
<comment type="subunit">
    <text evidence="16">Component of the ATP synthase complex composed at least of ATP5F1A/subunit alpha, ATP5F1B/subunit beta, ATP5MC1/subunit c (homooctomer), MT-ATP6/subunit a, MT-ATP8/subunit 8, ATP5ME/subunit e, ATP5MF/subunit f, ATP5MG/subunit g, ATP5MK/subunit k, ATP5MJ/subunit j, ATP5F1C/subunit gamma, ATP5F1D/subunit delta, ATP5F1E/subunit epsilon, ATP5PF/subunit F6, ATP5PB/subunit b, ATP5PD/subunit d, ATP5PO/subunit OSCP. ATP synthase complex consists of a soluble F(1) head domain (subunits alpha(3) and beta(3)) - the catalytic core - and a membrane F(0) domain - the membrane proton channel (subunits c, a, 8, e, f, g, k and j). These two domains are linked by a central stalk (subunits gamma, delta, and epsilon) rotating inside the F1 region and a stationary peripheral stalk (subunits F6, b, d, and OSCP). Component of a complex composed at least by ATPIF1, ATP5F1A, ATP5F1B, ATP5F1C AND ATP5F1E.</text>
</comment>
<dbReference type="SUPFAM" id="SSF51344">
    <property type="entry name" value="Epsilon subunit of F1F0-ATP synthase N-terminal domain"/>
    <property type="match status" value="1"/>
</dbReference>
<evidence type="ECO:0000256" key="4">
    <source>
        <dbReference type="ARBA" id="ARBA00022781"/>
    </source>
</evidence>
<dbReference type="PANTHER" id="PTHR13822:SF7">
    <property type="entry name" value="ATP SYNTHASE SUBUNIT DELTA, MITOCHONDRIAL"/>
    <property type="match status" value="1"/>
</dbReference>
<organism evidence="19">
    <name type="scientific">Darwinula stevensoni</name>
    <dbReference type="NCBI Taxonomy" id="69355"/>
    <lineage>
        <taxon>Eukaryota</taxon>
        <taxon>Metazoa</taxon>
        <taxon>Ecdysozoa</taxon>
        <taxon>Arthropoda</taxon>
        <taxon>Crustacea</taxon>
        <taxon>Oligostraca</taxon>
        <taxon>Ostracoda</taxon>
        <taxon>Podocopa</taxon>
        <taxon>Podocopida</taxon>
        <taxon>Darwinulocopina</taxon>
        <taxon>Darwinuloidea</taxon>
        <taxon>Darwinulidae</taxon>
        <taxon>Darwinula</taxon>
    </lineage>
</organism>
<dbReference type="EMBL" id="CAJPEV010003542">
    <property type="protein sequence ID" value="CAG0899978.1"/>
    <property type="molecule type" value="Genomic_DNA"/>
</dbReference>
<evidence type="ECO:0000256" key="7">
    <source>
        <dbReference type="ARBA" id="ARBA00022990"/>
    </source>
</evidence>
<keyword evidence="6" id="KW-0809">Transit peptide</keyword>
<evidence type="ECO:0000256" key="11">
    <source>
        <dbReference type="ARBA" id="ARBA00023196"/>
    </source>
</evidence>
<evidence type="ECO:0000256" key="16">
    <source>
        <dbReference type="ARBA" id="ARBA00062932"/>
    </source>
</evidence>
<comment type="subcellular location">
    <subcellularLocation>
        <location evidence="1">Mitochondrion inner membrane</location>
    </subcellularLocation>
</comment>
<protein>
    <recommendedName>
        <fullName evidence="17">ATP synthase F(1) complex subunit delta, mitochondrial</fullName>
    </recommendedName>
    <alternativeName>
        <fullName evidence="14">ATP synthase F1 subunit delta</fullName>
    </alternativeName>
    <alternativeName>
        <fullName evidence="13">F-ATPase delta subunit</fullName>
    </alternativeName>
</protein>
<evidence type="ECO:0000256" key="8">
    <source>
        <dbReference type="ARBA" id="ARBA00023065"/>
    </source>
</evidence>
<evidence type="ECO:0000256" key="2">
    <source>
        <dbReference type="ARBA" id="ARBA00005712"/>
    </source>
</evidence>
<keyword evidence="8" id="KW-0406">Ion transport</keyword>
<keyword evidence="5" id="KW-0999">Mitochondrion inner membrane</keyword>
<dbReference type="InterPro" id="IPR020546">
    <property type="entry name" value="ATP_synth_F1_dsu/esu_N"/>
</dbReference>
<dbReference type="NCBIfam" id="TIGR01216">
    <property type="entry name" value="ATP_synt_epsi"/>
    <property type="match status" value="1"/>
</dbReference>
<dbReference type="AlphaFoldDB" id="A0A7R9ACM0"/>
<evidence type="ECO:0000256" key="1">
    <source>
        <dbReference type="ARBA" id="ARBA00004273"/>
    </source>
</evidence>
<sequence>MAVNLVRGTLLRFGRQGGYVALQRRGFADAPQMAFTFAAPNGVYYNNANVKQVDVPSYSGSFGILPNHVPTLAVLKPGVITVIENDGSPKKFFVSSGTVTINDDSSVQVLAEEAVKVEDLDPSACRETLHWAHGQVSSAATDEARAEAQVAVEVAEALVKACE</sequence>
<dbReference type="PANTHER" id="PTHR13822">
    <property type="entry name" value="ATP SYNTHASE DELTA/EPSILON CHAIN"/>
    <property type="match status" value="1"/>
</dbReference>
<dbReference type="FunFam" id="2.60.15.10:FF:000004">
    <property type="entry name" value="ATP synthase subunit delta, mitochondrial"/>
    <property type="match status" value="1"/>
</dbReference>
<evidence type="ECO:0000256" key="9">
    <source>
        <dbReference type="ARBA" id="ARBA00023128"/>
    </source>
</evidence>
<keyword evidence="10" id="KW-0472">Membrane</keyword>
<dbReference type="Gene3D" id="2.60.15.10">
    <property type="entry name" value="F0F1 ATP synthase delta/epsilon subunit, N-terminal"/>
    <property type="match status" value="1"/>
</dbReference>
<evidence type="ECO:0000313" key="20">
    <source>
        <dbReference type="Proteomes" id="UP000677054"/>
    </source>
</evidence>
<keyword evidence="4" id="KW-0375">Hydrogen ion transport</keyword>
<dbReference type="GO" id="GO:0005743">
    <property type="term" value="C:mitochondrial inner membrane"/>
    <property type="evidence" value="ECO:0007669"/>
    <property type="project" value="UniProtKB-SubCell"/>
</dbReference>
<evidence type="ECO:0000256" key="15">
    <source>
        <dbReference type="ARBA" id="ARBA00056834"/>
    </source>
</evidence>
<dbReference type="GO" id="GO:0046933">
    <property type="term" value="F:proton-transporting ATP synthase activity, rotational mechanism"/>
    <property type="evidence" value="ECO:0007669"/>
    <property type="project" value="InterPro"/>
</dbReference>
<accession>A0A7R9ACM0</accession>
<comment type="similarity">
    <text evidence="2">Belongs to the ATPase epsilon chain family.</text>
</comment>
<evidence type="ECO:0000256" key="10">
    <source>
        <dbReference type="ARBA" id="ARBA00023136"/>
    </source>
</evidence>